<dbReference type="AlphaFoldDB" id="A0A8B8I2T6"/>
<keyword evidence="4 8" id="KW-0479">Metal-binding</keyword>
<dbReference type="OMA" id="RPEHEQS"/>
<dbReference type="GeneID" id="113397242"/>
<comment type="similarity">
    <text evidence="2 9">Belongs to the cytochrome P450 family.</text>
</comment>
<gene>
    <name evidence="11" type="primary">LOC113397242</name>
</gene>
<keyword evidence="3 8" id="KW-0349">Heme</keyword>
<evidence type="ECO:0000256" key="1">
    <source>
        <dbReference type="ARBA" id="ARBA00001971"/>
    </source>
</evidence>
<evidence type="ECO:0000256" key="5">
    <source>
        <dbReference type="ARBA" id="ARBA00023002"/>
    </source>
</evidence>
<evidence type="ECO:0000256" key="8">
    <source>
        <dbReference type="PIRSR" id="PIRSR602401-1"/>
    </source>
</evidence>
<evidence type="ECO:0000313" key="10">
    <source>
        <dbReference type="Proteomes" id="UP001652626"/>
    </source>
</evidence>
<evidence type="ECO:0000313" key="11">
    <source>
        <dbReference type="RefSeq" id="XP_026491300.2"/>
    </source>
</evidence>
<dbReference type="SUPFAM" id="SSF48264">
    <property type="entry name" value="Cytochrome P450"/>
    <property type="match status" value="1"/>
</dbReference>
<dbReference type="RefSeq" id="XP_026491300.2">
    <property type="nucleotide sequence ID" value="XM_026635515.2"/>
</dbReference>
<reference evidence="11" key="2">
    <citation type="submission" date="2025-08" db="UniProtKB">
        <authorList>
            <consortium name="RefSeq"/>
        </authorList>
    </citation>
    <scope>IDENTIFICATION</scope>
    <source>
        <tissue evidence="11">Whole body</tissue>
    </source>
</reference>
<evidence type="ECO:0000256" key="4">
    <source>
        <dbReference type="ARBA" id="ARBA00022723"/>
    </source>
</evidence>
<reference evidence="10" key="1">
    <citation type="submission" date="2025-05" db="UniProtKB">
        <authorList>
            <consortium name="RefSeq"/>
        </authorList>
    </citation>
    <scope>NUCLEOTIDE SEQUENCE [LARGE SCALE GENOMIC DNA]</scope>
</reference>
<dbReference type="CDD" id="cd11054">
    <property type="entry name" value="CYP24A1-like"/>
    <property type="match status" value="1"/>
</dbReference>
<dbReference type="GO" id="GO:0005506">
    <property type="term" value="F:iron ion binding"/>
    <property type="evidence" value="ECO:0007669"/>
    <property type="project" value="InterPro"/>
</dbReference>
<evidence type="ECO:0000256" key="3">
    <source>
        <dbReference type="ARBA" id="ARBA00022617"/>
    </source>
</evidence>
<dbReference type="OrthoDB" id="3945418at2759"/>
<proteinExistence type="inferred from homology"/>
<dbReference type="PRINTS" id="PR00385">
    <property type="entry name" value="P450"/>
</dbReference>
<feature type="binding site" description="axial binding residue" evidence="8">
    <location>
        <position position="459"/>
    </location>
    <ligand>
        <name>heme</name>
        <dbReference type="ChEBI" id="CHEBI:30413"/>
    </ligand>
    <ligandPart>
        <name>Fe</name>
        <dbReference type="ChEBI" id="CHEBI:18248"/>
    </ligandPart>
</feature>
<dbReference type="GO" id="GO:0004497">
    <property type="term" value="F:monooxygenase activity"/>
    <property type="evidence" value="ECO:0007669"/>
    <property type="project" value="UniProtKB-KW"/>
</dbReference>
<evidence type="ECO:0000256" key="2">
    <source>
        <dbReference type="ARBA" id="ARBA00010617"/>
    </source>
</evidence>
<dbReference type="PRINTS" id="PR00463">
    <property type="entry name" value="EP450I"/>
</dbReference>
<dbReference type="Pfam" id="PF00067">
    <property type="entry name" value="p450"/>
    <property type="match status" value="1"/>
</dbReference>
<dbReference type="Gene3D" id="1.10.630.10">
    <property type="entry name" value="Cytochrome P450"/>
    <property type="match status" value="1"/>
</dbReference>
<dbReference type="PROSITE" id="PS00086">
    <property type="entry name" value="CYTOCHROME_P450"/>
    <property type="match status" value="1"/>
</dbReference>
<dbReference type="InterPro" id="IPR017972">
    <property type="entry name" value="Cyt_P450_CS"/>
</dbReference>
<keyword evidence="7 9" id="KW-0503">Monooxygenase</keyword>
<name>A0A8B8I2T6_VANTA</name>
<keyword evidence="10" id="KW-1185">Reference proteome</keyword>
<organism evidence="10 11">
    <name type="scientific">Vanessa tameamea</name>
    <name type="common">Kamehameha butterfly</name>
    <dbReference type="NCBI Taxonomy" id="334116"/>
    <lineage>
        <taxon>Eukaryota</taxon>
        <taxon>Metazoa</taxon>
        <taxon>Ecdysozoa</taxon>
        <taxon>Arthropoda</taxon>
        <taxon>Hexapoda</taxon>
        <taxon>Insecta</taxon>
        <taxon>Pterygota</taxon>
        <taxon>Neoptera</taxon>
        <taxon>Endopterygota</taxon>
        <taxon>Lepidoptera</taxon>
        <taxon>Glossata</taxon>
        <taxon>Ditrysia</taxon>
        <taxon>Papilionoidea</taxon>
        <taxon>Nymphalidae</taxon>
        <taxon>Nymphalinae</taxon>
        <taxon>Vanessa</taxon>
    </lineage>
</organism>
<keyword evidence="6 8" id="KW-0408">Iron</keyword>
<dbReference type="PANTHER" id="PTHR24279">
    <property type="entry name" value="CYTOCHROME P450"/>
    <property type="match status" value="1"/>
</dbReference>
<dbReference type="GO" id="GO:0016705">
    <property type="term" value="F:oxidoreductase activity, acting on paired donors, with incorporation or reduction of molecular oxygen"/>
    <property type="evidence" value="ECO:0007669"/>
    <property type="project" value="InterPro"/>
</dbReference>
<dbReference type="InterPro" id="IPR001128">
    <property type="entry name" value="Cyt_P450"/>
</dbReference>
<sequence>MQSFRKSAINLAVLNKQFVRSVTVSSSAVNSNENCQELKSWREIPGPSSLPLIGQIHHFLPGGSLHTIESNMGLSEKLYQLFGPIVRLDGAFGSPSIIFLFDAEASSQILRNENWMPIRIGFQSLEYFRKNYKKSERDQNESTGLITEQLEPWKKFRSTVNPIMLQTKTIKLYRNSLIEVAEDMIKRMKLIRNEKNMLEGKFDEEMNLWALESIALVALGGRLNCLDRSLPENSPERKLIQTIHDIFKTAEEIDFKPSLWRYISTPTFKKAMNMYETQVELSKFFIGKAIKQLETKDKNLNEEKGILEKLLEIDENTAVTMASDMLFAGVDTAANTMTATLYLLGTNPEKQIKLRKEIMSGKEERSYLKACIKESMRMLPVVAGNMRQTTKEYDILGYRIPKDMHVSFGHQFLSSMEEQFPRAKEYIPERWITEKTDPLHHSNAHPFAFSPFGFGARSCIGRRIAELEIEIFLAKVIENFHVEWFGPPLKVKPSTLNYITEPFNFVFKDVK</sequence>
<dbReference type="InterPro" id="IPR050479">
    <property type="entry name" value="CYP11_CYP27_families"/>
</dbReference>
<evidence type="ECO:0000256" key="6">
    <source>
        <dbReference type="ARBA" id="ARBA00023004"/>
    </source>
</evidence>
<dbReference type="Proteomes" id="UP001652626">
    <property type="component" value="Chromosome 3"/>
</dbReference>
<keyword evidence="5 9" id="KW-0560">Oxidoreductase</keyword>
<dbReference type="PANTHER" id="PTHR24279:SF120">
    <property type="entry name" value="CYTOCHROME P450"/>
    <property type="match status" value="1"/>
</dbReference>
<evidence type="ECO:0000256" key="7">
    <source>
        <dbReference type="ARBA" id="ARBA00023033"/>
    </source>
</evidence>
<comment type="cofactor">
    <cofactor evidence="1 8">
        <name>heme</name>
        <dbReference type="ChEBI" id="CHEBI:30413"/>
    </cofactor>
</comment>
<dbReference type="InterPro" id="IPR036396">
    <property type="entry name" value="Cyt_P450_sf"/>
</dbReference>
<dbReference type="InterPro" id="IPR002401">
    <property type="entry name" value="Cyt_P450_E_grp-I"/>
</dbReference>
<accession>A0A8B8I2T6</accession>
<dbReference type="GO" id="GO:0020037">
    <property type="term" value="F:heme binding"/>
    <property type="evidence" value="ECO:0007669"/>
    <property type="project" value="InterPro"/>
</dbReference>
<protein>
    <submittedName>
        <fullName evidence="11">Cytochrome P450 CYP12A2-like</fullName>
    </submittedName>
</protein>
<evidence type="ECO:0000256" key="9">
    <source>
        <dbReference type="RuleBase" id="RU000461"/>
    </source>
</evidence>